<name>A0ACC0Y8W6_9ROSI</name>
<dbReference type="EMBL" id="CM047743">
    <property type="protein sequence ID" value="KAJ0031544.1"/>
    <property type="molecule type" value="Genomic_DNA"/>
</dbReference>
<accession>A0ACC0Y8W6</accession>
<gene>
    <name evidence="1" type="ORF">Pint_14435</name>
</gene>
<protein>
    <submittedName>
        <fullName evidence="1">Uncharacterized protein</fullName>
    </submittedName>
</protein>
<evidence type="ECO:0000313" key="2">
    <source>
        <dbReference type="Proteomes" id="UP001163603"/>
    </source>
</evidence>
<dbReference type="Proteomes" id="UP001163603">
    <property type="component" value="Chromosome 8"/>
</dbReference>
<keyword evidence="2" id="KW-1185">Reference proteome</keyword>
<proteinExistence type="predicted"/>
<comment type="caution">
    <text evidence="1">The sequence shown here is derived from an EMBL/GenBank/DDBJ whole genome shotgun (WGS) entry which is preliminary data.</text>
</comment>
<sequence length="139" mass="15814">MDYTYSVTSLVRMLKWKLASAASEIKSVFGPEQTEQNDVTKPTFLNVTSLPSFASASGAVEFLVKSIAGSTATFTSKWLSRICFQGCKVHFHHFHWCLWKLDAHVHQFLEFCAPWLWLVFRLSININPINGVKEICTLE</sequence>
<organism evidence="1 2">
    <name type="scientific">Pistacia integerrima</name>
    <dbReference type="NCBI Taxonomy" id="434235"/>
    <lineage>
        <taxon>Eukaryota</taxon>
        <taxon>Viridiplantae</taxon>
        <taxon>Streptophyta</taxon>
        <taxon>Embryophyta</taxon>
        <taxon>Tracheophyta</taxon>
        <taxon>Spermatophyta</taxon>
        <taxon>Magnoliopsida</taxon>
        <taxon>eudicotyledons</taxon>
        <taxon>Gunneridae</taxon>
        <taxon>Pentapetalae</taxon>
        <taxon>rosids</taxon>
        <taxon>malvids</taxon>
        <taxon>Sapindales</taxon>
        <taxon>Anacardiaceae</taxon>
        <taxon>Pistacia</taxon>
    </lineage>
</organism>
<evidence type="ECO:0000313" key="1">
    <source>
        <dbReference type="EMBL" id="KAJ0031544.1"/>
    </source>
</evidence>
<reference evidence="2" key="1">
    <citation type="journal article" date="2023" name="G3 (Bethesda)">
        <title>Genome assembly and association tests identify interacting loci associated with vigor, precocity, and sex in interspecific pistachio rootstocks.</title>
        <authorList>
            <person name="Palmer W."/>
            <person name="Jacygrad E."/>
            <person name="Sagayaradj S."/>
            <person name="Cavanaugh K."/>
            <person name="Han R."/>
            <person name="Bertier L."/>
            <person name="Beede B."/>
            <person name="Kafkas S."/>
            <person name="Golino D."/>
            <person name="Preece J."/>
            <person name="Michelmore R."/>
        </authorList>
    </citation>
    <scope>NUCLEOTIDE SEQUENCE [LARGE SCALE GENOMIC DNA]</scope>
</reference>